<dbReference type="EMBL" id="CAJJDO010000157">
    <property type="protein sequence ID" value="CAD8209995.1"/>
    <property type="molecule type" value="Genomic_DNA"/>
</dbReference>
<evidence type="ECO:0000313" key="2">
    <source>
        <dbReference type="Proteomes" id="UP000689195"/>
    </source>
</evidence>
<comment type="caution">
    <text evidence="1">The sequence shown here is derived from an EMBL/GenBank/DDBJ whole genome shotgun (WGS) entry which is preliminary data.</text>
</comment>
<keyword evidence="2" id="KW-1185">Reference proteome</keyword>
<gene>
    <name evidence="1" type="ORF">PPENT_87.1.T1570057</name>
</gene>
<proteinExistence type="predicted"/>
<protein>
    <submittedName>
        <fullName evidence="1">Uncharacterized protein</fullName>
    </submittedName>
</protein>
<dbReference type="AlphaFoldDB" id="A0A8S1Y7H9"/>
<organism evidence="1 2">
    <name type="scientific">Paramecium pentaurelia</name>
    <dbReference type="NCBI Taxonomy" id="43138"/>
    <lineage>
        <taxon>Eukaryota</taxon>
        <taxon>Sar</taxon>
        <taxon>Alveolata</taxon>
        <taxon>Ciliophora</taxon>
        <taxon>Intramacronucleata</taxon>
        <taxon>Oligohymenophorea</taxon>
        <taxon>Peniculida</taxon>
        <taxon>Parameciidae</taxon>
        <taxon>Paramecium</taxon>
    </lineage>
</organism>
<sequence>MNQINKDRILIFNKVFQQQGNSQNQNKNPCKHLKYPYGIVTCQSMCQSFHITETMFDNFNQVFSRSECNGQFNFLRNPLLMAKLVNDSLEMSNKNENQKQQFSLQFQHVFVKLLQTRKVGT</sequence>
<reference evidence="1" key="1">
    <citation type="submission" date="2021-01" db="EMBL/GenBank/DDBJ databases">
        <authorList>
            <consortium name="Genoscope - CEA"/>
            <person name="William W."/>
        </authorList>
    </citation>
    <scope>NUCLEOTIDE SEQUENCE</scope>
</reference>
<dbReference type="Proteomes" id="UP000689195">
    <property type="component" value="Unassembled WGS sequence"/>
</dbReference>
<accession>A0A8S1Y7H9</accession>
<name>A0A8S1Y7H9_9CILI</name>
<evidence type="ECO:0000313" key="1">
    <source>
        <dbReference type="EMBL" id="CAD8209995.1"/>
    </source>
</evidence>
<dbReference type="OrthoDB" id="312834at2759"/>